<keyword evidence="5 7" id="KW-1133">Transmembrane helix</keyword>
<feature type="transmembrane region" description="Helical" evidence="7">
    <location>
        <begin position="98"/>
        <end position="116"/>
    </location>
</feature>
<evidence type="ECO:0000256" key="7">
    <source>
        <dbReference type="SAM" id="Phobius"/>
    </source>
</evidence>
<comment type="similarity">
    <text evidence="2">Belongs to the EamA transporter family.</text>
</comment>
<name>A0ABQ6JD54_9ACTN</name>
<dbReference type="InterPro" id="IPR051258">
    <property type="entry name" value="Diverse_Substrate_Transporter"/>
</dbReference>
<comment type="subcellular location">
    <subcellularLocation>
        <location evidence="1">Cell membrane</location>
        <topology evidence="1">Multi-pass membrane protein</topology>
    </subcellularLocation>
</comment>
<evidence type="ECO:0000256" key="2">
    <source>
        <dbReference type="ARBA" id="ARBA00007362"/>
    </source>
</evidence>
<dbReference type="Pfam" id="PF00892">
    <property type="entry name" value="EamA"/>
    <property type="match status" value="1"/>
</dbReference>
<evidence type="ECO:0000256" key="1">
    <source>
        <dbReference type="ARBA" id="ARBA00004651"/>
    </source>
</evidence>
<evidence type="ECO:0000256" key="6">
    <source>
        <dbReference type="ARBA" id="ARBA00023136"/>
    </source>
</evidence>
<evidence type="ECO:0000256" key="5">
    <source>
        <dbReference type="ARBA" id="ARBA00022989"/>
    </source>
</evidence>
<dbReference type="PANTHER" id="PTHR42920">
    <property type="entry name" value="OS03G0707200 PROTEIN-RELATED"/>
    <property type="match status" value="1"/>
</dbReference>
<proteinExistence type="inferred from homology"/>
<dbReference type="Proteomes" id="UP001157017">
    <property type="component" value="Unassembled WGS sequence"/>
</dbReference>
<keyword evidence="6 7" id="KW-0472">Membrane</keyword>
<feature type="transmembrane region" description="Helical" evidence="7">
    <location>
        <begin position="12"/>
        <end position="32"/>
    </location>
</feature>
<keyword evidence="10" id="KW-1185">Reference proteome</keyword>
<evidence type="ECO:0000313" key="9">
    <source>
        <dbReference type="EMBL" id="GMA84827.1"/>
    </source>
</evidence>
<evidence type="ECO:0000256" key="4">
    <source>
        <dbReference type="ARBA" id="ARBA00022692"/>
    </source>
</evidence>
<sequence length="139" mass="14298">MAKQVTDVAPVLVVLGLRYAVAAVALVTVCIATRQQRPGRRQAAVAVGLGVTQAAVLLLETYGVARTSATNAGLLISLTVVLTPVVDGLWARSWLPPRYFVAAVLAVVGVALLVSGDGVHAPAGATGWCWRQPACGRGT</sequence>
<feature type="transmembrane region" description="Helical" evidence="7">
    <location>
        <begin position="71"/>
        <end position="91"/>
    </location>
</feature>
<keyword evidence="3" id="KW-1003">Cell membrane</keyword>
<dbReference type="InterPro" id="IPR000620">
    <property type="entry name" value="EamA_dom"/>
</dbReference>
<accession>A0ABQ6JD54</accession>
<dbReference type="InterPro" id="IPR037185">
    <property type="entry name" value="EmrE-like"/>
</dbReference>
<dbReference type="EMBL" id="BSUZ01000001">
    <property type="protein sequence ID" value="GMA84827.1"/>
    <property type="molecule type" value="Genomic_DNA"/>
</dbReference>
<keyword evidence="4 7" id="KW-0812">Transmembrane</keyword>
<dbReference type="PANTHER" id="PTHR42920:SF5">
    <property type="entry name" value="EAMA DOMAIN-CONTAINING PROTEIN"/>
    <property type="match status" value="1"/>
</dbReference>
<feature type="transmembrane region" description="Helical" evidence="7">
    <location>
        <begin position="44"/>
        <end position="65"/>
    </location>
</feature>
<feature type="domain" description="EamA" evidence="8">
    <location>
        <begin position="2"/>
        <end position="114"/>
    </location>
</feature>
<evidence type="ECO:0000259" key="8">
    <source>
        <dbReference type="Pfam" id="PF00892"/>
    </source>
</evidence>
<organism evidence="9 10">
    <name type="scientific">Angustibacter aerolatus</name>
    <dbReference type="NCBI Taxonomy" id="1162965"/>
    <lineage>
        <taxon>Bacteria</taxon>
        <taxon>Bacillati</taxon>
        <taxon>Actinomycetota</taxon>
        <taxon>Actinomycetes</taxon>
        <taxon>Kineosporiales</taxon>
        <taxon>Kineosporiaceae</taxon>
    </lineage>
</organism>
<evidence type="ECO:0000256" key="3">
    <source>
        <dbReference type="ARBA" id="ARBA00022475"/>
    </source>
</evidence>
<comment type="caution">
    <text evidence="9">The sequence shown here is derived from an EMBL/GenBank/DDBJ whole genome shotgun (WGS) entry which is preliminary data.</text>
</comment>
<evidence type="ECO:0000313" key="10">
    <source>
        <dbReference type="Proteomes" id="UP001157017"/>
    </source>
</evidence>
<dbReference type="SUPFAM" id="SSF103481">
    <property type="entry name" value="Multidrug resistance efflux transporter EmrE"/>
    <property type="match status" value="1"/>
</dbReference>
<reference evidence="10" key="1">
    <citation type="journal article" date="2019" name="Int. J. Syst. Evol. Microbiol.">
        <title>The Global Catalogue of Microorganisms (GCM) 10K type strain sequencing project: providing services to taxonomists for standard genome sequencing and annotation.</title>
        <authorList>
            <consortium name="The Broad Institute Genomics Platform"/>
            <consortium name="The Broad Institute Genome Sequencing Center for Infectious Disease"/>
            <person name="Wu L."/>
            <person name="Ma J."/>
        </authorList>
    </citation>
    <scope>NUCLEOTIDE SEQUENCE [LARGE SCALE GENOMIC DNA]</scope>
    <source>
        <strain evidence="10">NBRC 108730</strain>
    </source>
</reference>
<gene>
    <name evidence="9" type="ORF">GCM10025868_00770</name>
</gene>
<protein>
    <recommendedName>
        <fullName evidence="8">EamA domain-containing protein</fullName>
    </recommendedName>
</protein>